<proteinExistence type="predicted"/>
<organism evidence="1 2">
    <name type="scientific">Mycena alexandri</name>
    <dbReference type="NCBI Taxonomy" id="1745969"/>
    <lineage>
        <taxon>Eukaryota</taxon>
        <taxon>Fungi</taxon>
        <taxon>Dikarya</taxon>
        <taxon>Basidiomycota</taxon>
        <taxon>Agaricomycotina</taxon>
        <taxon>Agaricomycetes</taxon>
        <taxon>Agaricomycetidae</taxon>
        <taxon>Agaricales</taxon>
        <taxon>Marasmiineae</taxon>
        <taxon>Mycenaceae</taxon>
        <taxon>Mycena</taxon>
    </lineage>
</organism>
<feature type="non-terminal residue" evidence="1">
    <location>
        <position position="83"/>
    </location>
</feature>
<dbReference type="Proteomes" id="UP001218188">
    <property type="component" value="Unassembled WGS sequence"/>
</dbReference>
<sequence>EWATPGARLLLDQYFRIERAREEIIRCNVEIGRLVTYIRDEQAFLEADLQVTNLGLAWCVRQYRFERERYNDIHMKRLSALAK</sequence>
<gene>
    <name evidence="1" type="ORF">C8F04DRAFT_891168</name>
</gene>
<evidence type="ECO:0000313" key="1">
    <source>
        <dbReference type="EMBL" id="KAJ7026072.1"/>
    </source>
</evidence>
<dbReference type="EMBL" id="JARJCM010000144">
    <property type="protein sequence ID" value="KAJ7026072.1"/>
    <property type="molecule type" value="Genomic_DNA"/>
</dbReference>
<accession>A0AAD6SF50</accession>
<evidence type="ECO:0000313" key="2">
    <source>
        <dbReference type="Proteomes" id="UP001218188"/>
    </source>
</evidence>
<keyword evidence="2" id="KW-1185">Reference proteome</keyword>
<dbReference type="AlphaFoldDB" id="A0AAD6SF50"/>
<name>A0AAD6SF50_9AGAR</name>
<feature type="non-terminal residue" evidence="1">
    <location>
        <position position="1"/>
    </location>
</feature>
<protein>
    <submittedName>
        <fullName evidence="1">Uncharacterized protein</fullName>
    </submittedName>
</protein>
<reference evidence="1" key="1">
    <citation type="submission" date="2023-03" db="EMBL/GenBank/DDBJ databases">
        <title>Massive genome expansion in bonnet fungi (Mycena s.s.) driven by repeated elements and novel gene families across ecological guilds.</title>
        <authorList>
            <consortium name="Lawrence Berkeley National Laboratory"/>
            <person name="Harder C.B."/>
            <person name="Miyauchi S."/>
            <person name="Viragh M."/>
            <person name="Kuo A."/>
            <person name="Thoen E."/>
            <person name="Andreopoulos B."/>
            <person name="Lu D."/>
            <person name="Skrede I."/>
            <person name="Drula E."/>
            <person name="Henrissat B."/>
            <person name="Morin E."/>
            <person name="Kohler A."/>
            <person name="Barry K."/>
            <person name="LaButti K."/>
            <person name="Morin E."/>
            <person name="Salamov A."/>
            <person name="Lipzen A."/>
            <person name="Mereny Z."/>
            <person name="Hegedus B."/>
            <person name="Baldrian P."/>
            <person name="Stursova M."/>
            <person name="Weitz H."/>
            <person name="Taylor A."/>
            <person name="Grigoriev I.V."/>
            <person name="Nagy L.G."/>
            <person name="Martin F."/>
            <person name="Kauserud H."/>
        </authorList>
    </citation>
    <scope>NUCLEOTIDE SEQUENCE</scope>
    <source>
        <strain evidence="1">CBHHK200</strain>
    </source>
</reference>
<comment type="caution">
    <text evidence="1">The sequence shown here is derived from an EMBL/GenBank/DDBJ whole genome shotgun (WGS) entry which is preliminary data.</text>
</comment>